<name>A0A0N4ZA28_PARTI</name>
<keyword evidence="3" id="KW-1133">Transmembrane helix</keyword>
<evidence type="ECO:0000256" key="3">
    <source>
        <dbReference type="SAM" id="Phobius"/>
    </source>
</evidence>
<dbReference type="Pfam" id="PF01391">
    <property type="entry name" value="Collagen"/>
    <property type="match status" value="1"/>
</dbReference>
<dbReference type="STRING" id="131310.A0A0N4ZA28"/>
<keyword evidence="3" id="KW-0472">Membrane</keyword>
<feature type="region of interest" description="Disordered" evidence="2">
    <location>
        <begin position="226"/>
        <end position="356"/>
    </location>
</feature>
<dbReference type="Proteomes" id="UP000038045">
    <property type="component" value="Unplaced"/>
</dbReference>
<protein>
    <submittedName>
        <fullName evidence="5">Col_cuticle_N domain-containing protein</fullName>
    </submittedName>
</protein>
<keyword evidence="1" id="KW-0677">Repeat</keyword>
<sequence length="1388" mass="154707">MFSLAFIACFLSIFAITLNLFWIALFFNQISNSWKVFDVEINEIKLNGILQWKEVKSIPLNVRKNIRDNFQEFVKRNSRSSYNIPPQTIKYNNNNNNYEQQQPDESYLITQNIPPNEYYNMNNNNDYTSFTTQKMKYFSSKLPFEGHVLSKVVRIVNNENSCSCLNVPNPCKKGLPGPPGKKGYNGSDGVPGTNGKPGIHATSSIDMCMSSQSFCISCPIGKQGLPGSQGKRGLRGLKGVNGSSGCPGKHGIPGIPGEQGDNGPGGPPGIDGVQGPPGNDGYAMKANPGLPGPKGPPGIQGLQGDDGDQGTPGKPGDIGIVGMPGLPGNPGMVGIDGEPGDIGNDGSPGQYCPCPKKSNEKNNVNIESISPISQSNLNTNTQGLRGEIDQINVPNTQNNNYGRTIINERITNISQVQSIPYVNSQNTMNQTIHYGTRSENNKPLDETIGSERIVNNNYEGEDVNSNTNITQINNQAVYIPGSNTPIDDNIHKGNVKNQTIIEENYEIYNTHHNNENPNMNKNVPQSHTEVNHHQVYYGPNNANTVRNQTVIEEHFKIQNNNGDYVYQNNNNENSNRNGEQIHQESNGSGPNIINTTQNQTIIHENFGPQNNGYSQQIYNNENPNKNGQQTHKEDNTGNIPNIMSTITNQTIINENVKAQNPYYSYSQQNNNNPTLPKNEAQFEVKENNHQNNYNPNGINIIRNQTIIQENYRIQNSNNDNSQQNTNNDYLGQNNEGSNKNVEQAHVEVDYGHNTQNMNTKGEYIPSRIQIITKESYDSSNNNNDNLKKAIITPSEQTNERKLENKKSNEDNNSFSQNPTYENDFIKGSGLINNKPHNTETNNDQTMIKKTIITQITNEGSLPNQEQKVKFTENNNIPPEFQSQTGYSKITLSGYEIKNSKENVNDAPLPSQFPMAKRIDNVVHPPAIPEPDTLVYSKGNSQESSKNVKSLNEYINKNNSFLEQEIQPSQIKYEQMNGYERDFVSEVIPVIKKDSGIQESGKQKVINQYEAIKISELPSKEFIKISEESKIITTTKSPSIKDIHHISTTFFDKSSVERSEVNTGFIPNTEPLLKQDDNIASEKDSDSIINKISIIKSNVDKKNDIKELGPKIRLDKVAISLKKPGNVDGYAKKVIKIDKVFGNMSHEEQVSERARDSVTSKNLLGKNIDNEYELYKNVKKEQNGDNLHININGPNKIFIKAKDSSESLGDNTGHSKLIDKEGNIDGYELYTSLRRDHPEIQGTMIEILTPKKVFINENGTLLNLKNSSKVSSENLMIKNVEDITKNNISSDVHSNSGKEVKLKNISTSILTTNLNKVKEIKKPLYKNGSTKTASLINKIQIIKTSNKTVPATENILNEASMTMSNVVPKYNNEKEKFKNLTFNINEGNT</sequence>
<feature type="compositionally biased region" description="Low complexity" evidence="2">
    <location>
        <begin position="566"/>
        <end position="577"/>
    </location>
</feature>
<feature type="compositionally biased region" description="Low complexity" evidence="2">
    <location>
        <begin position="716"/>
        <end position="728"/>
    </location>
</feature>
<feature type="region of interest" description="Disordered" evidence="2">
    <location>
        <begin position="178"/>
        <end position="198"/>
    </location>
</feature>
<feature type="region of interest" description="Disordered" evidence="2">
    <location>
        <begin position="775"/>
        <end position="822"/>
    </location>
</feature>
<feature type="compositionally biased region" description="Polar residues" evidence="2">
    <location>
        <begin position="578"/>
        <end position="589"/>
    </location>
</feature>
<feature type="transmembrane region" description="Helical" evidence="3">
    <location>
        <begin position="7"/>
        <end position="27"/>
    </location>
</feature>
<feature type="compositionally biased region" description="Basic and acidic residues" evidence="2">
    <location>
        <begin position="797"/>
        <end position="809"/>
    </location>
</feature>
<accession>A0A0N4ZA28</accession>
<organism evidence="4 5">
    <name type="scientific">Parastrongyloides trichosuri</name>
    <name type="common">Possum-specific nematode worm</name>
    <dbReference type="NCBI Taxonomy" id="131310"/>
    <lineage>
        <taxon>Eukaryota</taxon>
        <taxon>Metazoa</taxon>
        <taxon>Ecdysozoa</taxon>
        <taxon>Nematoda</taxon>
        <taxon>Chromadorea</taxon>
        <taxon>Rhabditida</taxon>
        <taxon>Tylenchina</taxon>
        <taxon>Panagrolaimomorpha</taxon>
        <taxon>Strongyloidoidea</taxon>
        <taxon>Strongyloididae</taxon>
        <taxon>Parastrongyloides</taxon>
    </lineage>
</organism>
<feature type="compositionally biased region" description="Low complexity" evidence="2">
    <location>
        <begin position="591"/>
        <end position="602"/>
    </location>
</feature>
<dbReference type="InterPro" id="IPR008160">
    <property type="entry name" value="Collagen"/>
</dbReference>
<reference evidence="5" key="1">
    <citation type="submission" date="2017-02" db="UniProtKB">
        <authorList>
            <consortium name="WormBaseParasite"/>
        </authorList>
    </citation>
    <scope>IDENTIFICATION</scope>
</reference>
<dbReference type="PANTHER" id="PTHR24637:SF421">
    <property type="entry name" value="CUTICLE COLLAGEN DPY-2"/>
    <property type="match status" value="1"/>
</dbReference>
<evidence type="ECO:0000256" key="2">
    <source>
        <dbReference type="SAM" id="MobiDB-lite"/>
    </source>
</evidence>
<feature type="compositionally biased region" description="Polar residues" evidence="2">
    <location>
        <begin position="810"/>
        <end position="820"/>
    </location>
</feature>
<dbReference type="WBParaSite" id="PTRK_0000423400.1">
    <property type="protein sequence ID" value="PTRK_0000423400.1"/>
    <property type="gene ID" value="PTRK_0000423400"/>
</dbReference>
<feature type="compositionally biased region" description="Low complexity" evidence="2">
    <location>
        <begin position="297"/>
        <end position="317"/>
    </location>
</feature>
<feature type="compositionally biased region" description="Polar residues" evidence="2">
    <location>
        <begin position="607"/>
        <end position="629"/>
    </location>
</feature>
<keyword evidence="4" id="KW-1185">Reference proteome</keyword>
<feature type="region of interest" description="Disordered" evidence="2">
    <location>
        <begin position="716"/>
        <end position="737"/>
    </location>
</feature>
<dbReference type="PANTHER" id="PTHR24637">
    <property type="entry name" value="COLLAGEN"/>
    <property type="match status" value="1"/>
</dbReference>
<evidence type="ECO:0000313" key="4">
    <source>
        <dbReference type="Proteomes" id="UP000038045"/>
    </source>
</evidence>
<evidence type="ECO:0000256" key="1">
    <source>
        <dbReference type="ARBA" id="ARBA00022737"/>
    </source>
</evidence>
<proteinExistence type="predicted"/>
<keyword evidence="3" id="KW-0812">Transmembrane</keyword>
<evidence type="ECO:0000313" key="5">
    <source>
        <dbReference type="WBParaSite" id="PTRK_0000423400.1"/>
    </source>
</evidence>
<feature type="region of interest" description="Disordered" evidence="2">
    <location>
        <begin position="566"/>
        <end position="640"/>
    </location>
</feature>